<evidence type="ECO:0000256" key="1">
    <source>
        <dbReference type="ARBA" id="ARBA00001947"/>
    </source>
</evidence>
<proteinExistence type="predicted"/>
<dbReference type="RefSeq" id="WP_007093723.1">
    <property type="nucleotide sequence ID" value="NZ_CP142125.1"/>
</dbReference>
<dbReference type="OrthoDB" id="9789270at2"/>
<keyword evidence="9" id="KW-0482">Metalloprotease</keyword>
<keyword evidence="3" id="KW-0645">Protease</keyword>
<dbReference type="Gene3D" id="3.30.2010.10">
    <property type="entry name" value="Metalloproteases ('zincins'), catalytic domain"/>
    <property type="match status" value="1"/>
</dbReference>
<dbReference type="GO" id="GO:0046872">
    <property type="term" value="F:metal ion binding"/>
    <property type="evidence" value="ECO:0007669"/>
    <property type="project" value="UniProtKB-KW"/>
</dbReference>
<evidence type="ECO:0000256" key="7">
    <source>
        <dbReference type="ARBA" id="ARBA00022833"/>
    </source>
</evidence>
<dbReference type="PANTHER" id="PTHR43221:SF2">
    <property type="entry name" value="PROTEASE HTPX HOMOLOG"/>
    <property type="match status" value="1"/>
</dbReference>
<gene>
    <name evidence="13" type="ORF">KAOT1_05772</name>
</gene>
<evidence type="ECO:0000256" key="11">
    <source>
        <dbReference type="SAM" id="Phobius"/>
    </source>
</evidence>
<comment type="caution">
    <text evidence="13">The sequence shown here is derived from an EMBL/GenBank/DDBJ whole genome shotgun (WGS) entry which is preliminary data.</text>
</comment>
<organism evidence="13 14">
    <name type="scientific">Kordia algicida OT-1</name>
    <dbReference type="NCBI Taxonomy" id="391587"/>
    <lineage>
        <taxon>Bacteria</taxon>
        <taxon>Pseudomonadati</taxon>
        <taxon>Bacteroidota</taxon>
        <taxon>Flavobacteriia</taxon>
        <taxon>Flavobacteriales</taxon>
        <taxon>Flavobacteriaceae</taxon>
        <taxon>Kordia</taxon>
    </lineage>
</organism>
<keyword evidence="2" id="KW-1003">Cell membrane</keyword>
<keyword evidence="4 11" id="KW-0812">Transmembrane</keyword>
<dbReference type="PANTHER" id="PTHR43221">
    <property type="entry name" value="PROTEASE HTPX"/>
    <property type="match status" value="1"/>
</dbReference>
<keyword evidence="10 11" id="KW-0472">Membrane</keyword>
<evidence type="ECO:0000313" key="14">
    <source>
        <dbReference type="Proteomes" id="UP000002945"/>
    </source>
</evidence>
<feature type="transmembrane region" description="Helical" evidence="11">
    <location>
        <begin position="224"/>
        <end position="251"/>
    </location>
</feature>
<dbReference type="InterPro" id="IPR050083">
    <property type="entry name" value="HtpX_protease"/>
</dbReference>
<keyword evidence="14" id="KW-1185">Reference proteome</keyword>
<accession>A9E0L3</accession>
<sequence>MSSLYTRGPANIPAGLTKPTKSFKKHVWLSVIGLLLFIILYLLLTFWFGKLAYDTFTGAGRNDISFWRLAAGVGFGFLSLFMLKSLFFLNKKEENPLDKYVTEAEEPVLFDYLYKLADEAGAPRPHKVFLTDRVNASVSYDISLINLLFPSKKNLEIGLAIVNVLNLGELKAVIAHEFGHFAQRSMLLGRYVYVAHQIAARIIAKRDIFDQFLNGLSGFDLRIAWIGWILSILVWAIRSLVETCFSIVLIAHRALSREMEFQADLVAVSLTGSDALIHALYKLRIADDAYANAIQVANVELSKKRAVTDLYTLQTNYIEKMRHILDDPTYGHSPEIPSFDKASNRIFKSGKFNPPQMWATHPADNDRENNAKKTYISAAIDDRSSWDLFSNPKQLREEMTERLLKLASVEIKEKCTEAESIATQNELDFDWSFLAPKYHSTFYRRYPFTNFKSVDELYTATFSTDMEKMFDALYPKEIASKLEQLQEIIEEKNILIVAQNEVITAEKRILYHRGEQIKRNDIPEILTQLRTEEQLLREEVKEHDKLCRNVHYKAAQKLGTGWDVQLKNLHKILHYTEHTVTNLEDCGGKYHNIVAMALADGRVSSKELSDIINVSTEYYHVIRKAFNQAETIRLDSNILSKLKVVSFFDLLEKFEFPPPMDANINEWTQHVDSWANVVSNAMQKLRNVALEELLTIEDNVKNAYLNKQNLVPALNEKVTLVEEYEVLTPGMERPRRLKLDFWSRFFIGDGIFHSISKFAVSGAILFAALYFGGGSYTSEMYIYNGLGIPVTVTYAEDEVDIAANSYQQIDVDYNKDYLFKVFSEDQKSIENFKSNFWDSSYTYIYNIASAGLLIESPVYYGESTPTPKRIFAKTDKWVGTSADYIFEDAPSMLSTKSSQRYITKYVLLGYSDLSPYDIISNISDEKQQSDIISSHAIWDSKDSKHTLNWLAFSYLADNQPEVLNKRLKNNPMDVMTLRALYDSADSIQKPKLVEDFREISNKNPRDPNYYYLATRTIEDETLKNQTFIDGHNKWKMHPWLAFAAGYSYLEKDEWEKGYNALIIASKKNKSIAEYIAIDVERVRRFLSETSKTKVSSTPITMSESLKYYRNLENGTLENGMSDPYYAYYLLSQGETLKAYNFSKRDKQAQPFILRMLAVSKYATNQMIKEALALPETEGISHITAWSAIGLAINKQLPYDVYIQSLAGIVDAETVQQFIFQVKANNFKQAEKVIENTDFNVKPHFYTLGNIISGKNAPKLWRQKMETLLYVDERPYL</sequence>
<evidence type="ECO:0000256" key="5">
    <source>
        <dbReference type="ARBA" id="ARBA00022723"/>
    </source>
</evidence>
<evidence type="ECO:0000256" key="2">
    <source>
        <dbReference type="ARBA" id="ARBA00022475"/>
    </source>
</evidence>
<dbReference type="eggNOG" id="COG0501">
    <property type="taxonomic scope" value="Bacteria"/>
</dbReference>
<protein>
    <submittedName>
        <fullName evidence="13">tRNA pseudouridine synthase C</fullName>
    </submittedName>
</protein>
<name>A9E0L3_9FLAO</name>
<evidence type="ECO:0000256" key="3">
    <source>
        <dbReference type="ARBA" id="ARBA00022670"/>
    </source>
</evidence>
<dbReference type="Pfam" id="PF01435">
    <property type="entry name" value="Peptidase_M48"/>
    <property type="match status" value="1"/>
</dbReference>
<evidence type="ECO:0000256" key="9">
    <source>
        <dbReference type="ARBA" id="ARBA00023049"/>
    </source>
</evidence>
<evidence type="ECO:0000259" key="12">
    <source>
        <dbReference type="Pfam" id="PF01435"/>
    </source>
</evidence>
<reference evidence="13 14" key="1">
    <citation type="journal article" date="2011" name="J. Bacteriol.">
        <title>Genome sequence of the algicidal bacterium Kordia algicida OT-1.</title>
        <authorList>
            <person name="Lee H.S."/>
            <person name="Kang S.G."/>
            <person name="Kwon K.K."/>
            <person name="Lee J.H."/>
            <person name="Kim S.J."/>
        </authorList>
    </citation>
    <scope>NUCLEOTIDE SEQUENCE [LARGE SCALE GENOMIC DNA]</scope>
    <source>
        <strain evidence="13 14">OT-1</strain>
    </source>
</reference>
<dbReference type="HOGENOM" id="CLU_263484_0_0_10"/>
<keyword evidence="5" id="KW-0479">Metal-binding</keyword>
<evidence type="ECO:0000256" key="4">
    <source>
        <dbReference type="ARBA" id="ARBA00022692"/>
    </source>
</evidence>
<evidence type="ECO:0000313" key="13">
    <source>
        <dbReference type="EMBL" id="EDP95888.1"/>
    </source>
</evidence>
<keyword evidence="6" id="KW-0378">Hydrolase</keyword>
<dbReference type="InterPro" id="IPR001915">
    <property type="entry name" value="Peptidase_M48"/>
</dbReference>
<dbReference type="STRING" id="391587.KAOT1_05772"/>
<keyword evidence="7" id="KW-0862">Zinc</keyword>
<dbReference type="GO" id="GO:0006508">
    <property type="term" value="P:proteolysis"/>
    <property type="evidence" value="ECO:0007669"/>
    <property type="project" value="UniProtKB-KW"/>
</dbReference>
<dbReference type="Proteomes" id="UP000002945">
    <property type="component" value="Unassembled WGS sequence"/>
</dbReference>
<feature type="domain" description="Peptidase M48" evidence="12">
    <location>
        <begin position="160"/>
        <end position="373"/>
    </location>
</feature>
<keyword evidence="8 11" id="KW-1133">Transmembrane helix</keyword>
<dbReference type="EMBL" id="ABIB01000006">
    <property type="protein sequence ID" value="EDP95888.1"/>
    <property type="molecule type" value="Genomic_DNA"/>
</dbReference>
<dbReference type="AlphaFoldDB" id="A9E0L3"/>
<feature type="transmembrane region" description="Helical" evidence="11">
    <location>
        <begin position="69"/>
        <end position="89"/>
    </location>
</feature>
<feature type="transmembrane region" description="Helical" evidence="11">
    <location>
        <begin position="27"/>
        <end position="49"/>
    </location>
</feature>
<comment type="cofactor">
    <cofactor evidence="1">
        <name>Zn(2+)</name>
        <dbReference type="ChEBI" id="CHEBI:29105"/>
    </cofactor>
</comment>
<dbReference type="CDD" id="cd07328">
    <property type="entry name" value="M48_Ste24p_like"/>
    <property type="match status" value="1"/>
</dbReference>
<evidence type="ECO:0000256" key="8">
    <source>
        <dbReference type="ARBA" id="ARBA00022989"/>
    </source>
</evidence>
<evidence type="ECO:0000256" key="6">
    <source>
        <dbReference type="ARBA" id="ARBA00022801"/>
    </source>
</evidence>
<dbReference type="GO" id="GO:0004222">
    <property type="term" value="F:metalloendopeptidase activity"/>
    <property type="evidence" value="ECO:0007669"/>
    <property type="project" value="InterPro"/>
</dbReference>
<evidence type="ECO:0000256" key="10">
    <source>
        <dbReference type="ARBA" id="ARBA00023136"/>
    </source>
</evidence>